<evidence type="ECO:0000313" key="2">
    <source>
        <dbReference type="Proteomes" id="UP000321204"/>
    </source>
</evidence>
<dbReference type="OrthoDB" id="9795056at2"/>
<dbReference type="SUPFAM" id="SSF47240">
    <property type="entry name" value="Ferritin-like"/>
    <property type="match status" value="1"/>
</dbReference>
<dbReference type="Pfam" id="PF05974">
    <property type="entry name" value="DUF892"/>
    <property type="match status" value="1"/>
</dbReference>
<dbReference type="PANTHER" id="PTHR30565">
    <property type="entry name" value="PROTEIN YCIF"/>
    <property type="match status" value="1"/>
</dbReference>
<sequence>MLDEKNTVQSFLQQIQHLFSAELQLTQAIPKMMAKAKGLGLRKNLVLHLAETDQHKEALRLICKSFDAEAGGVINADMQAILEEGEQAISNAGDDVDAVIIAGAKKVEAWEIAQYETVSQTAKSLGYVGIAARLRFTQQEEIQTLTKLSFMEKELPFKEVQLATMNL</sequence>
<dbReference type="InterPro" id="IPR012347">
    <property type="entry name" value="Ferritin-like"/>
</dbReference>
<organism evidence="1 2">
    <name type="scientific">Flavisolibacter ginsenosidimutans</name>
    <dbReference type="NCBI Taxonomy" id="661481"/>
    <lineage>
        <taxon>Bacteria</taxon>
        <taxon>Pseudomonadati</taxon>
        <taxon>Bacteroidota</taxon>
        <taxon>Chitinophagia</taxon>
        <taxon>Chitinophagales</taxon>
        <taxon>Chitinophagaceae</taxon>
        <taxon>Flavisolibacter</taxon>
    </lineage>
</organism>
<dbReference type="InterPro" id="IPR010287">
    <property type="entry name" value="DUF892_YciF-like"/>
</dbReference>
<proteinExistence type="predicted"/>
<dbReference type="PANTHER" id="PTHR30565:SF9">
    <property type="entry name" value="PROTEIN YCIF"/>
    <property type="match status" value="1"/>
</dbReference>
<dbReference type="KEGG" id="fgg:FSB75_11240"/>
<dbReference type="RefSeq" id="WP_146787158.1">
    <property type="nucleotide sequence ID" value="NZ_BAABIO010000001.1"/>
</dbReference>
<name>A0A5B8UIS5_9BACT</name>
<dbReference type="InterPro" id="IPR009078">
    <property type="entry name" value="Ferritin-like_SF"/>
</dbReference>
<reference evidence="1 2" key="1">
    <citation type="journal article" date="2015" name="Int. J. Syst. Evol. Microbiol.">
        <title>Flavisolibacter ginsenosidimutans sp. nov., with ginsenoside-converting activity isolated from soil used for cultivating ginseng.</title>
        <authorList>
            <person name="Zhao Y."/>
            <person name="Liu Q."/>
            <person name="Kang M.S."/>
            <person name="Jin F."/>
            <person name="Yu H."/>
            <person name="Im W.T."/>
        </authorList>
    </citation>
    <scope>NUCLEOTIDE SEQUENCE [LARGE SCALE GENOMIC DNA]</scope>
    <source>
        <strain evidence="1 2">Gsoil 636</strain>
    </source>
</reference>
<dbReference type="EMBL" id="CP042433">
    <property type="protein sequence ID" value="QEC56443.1"/>
    <property type="molecule type" value="Genomic_DNA"/>
</dbReference>
<keyword evidence="2" id="KW-1185">Reference proteome</keyword>
<dbReference type="Gene3D" id="1.20.1260.10">
    <property type="match status" value="1"/>
</dbReference>
<gene>
    <name evidence="1" type="ORF">FSB75_11240</name>
</gene>
<protein>
    <submittedName>
        <fullName evidence="1">DUF892 family protein</fullName>
    </submittedName>
</protein>
<evidence type="ECO:0000313" key="1">
    <source>
        <dbReference type="EMBL" id="QEC56443.1"/>
    </source>
</evidence>
<dbReference type="InterPro" id="IPR047114">
    <property type="entry name" value="YciF"/>
</dbReference>
<dbReference type="AlphaFoldDB" id="A0A5B8UIS5"/>
<dbReference type="Proteomes" id="UP000321204">
    <property type="component" value="Chromosome"/>
</dbReference>
<accession>A0A5B8UIS5</accession>